<keyword evidence="2" id="KW-0472">Membrane</keyword>
<evidence type="ECO:0000313" key="4">
    <source>
        <dbReference type="EMBL" id="MDA2807872.1"/>
    </source>
</evidence>
<keyword evidence="5" id="KW-1185">Reference proteome</keyword>
<keyword evidence="2" id="KW-0812">Transmembrane</keyword>
<evidence type="ECO:0000256" key="2">
    <source>
        <dbReference type="SAM" id="Phobius"/>
    </source>
</evidence>
<feature type="transmembrane region" description="Helical" evidence="2">
    <location>
        <begin position="430"/>
        <end position="451"/>
    </location>
</feature>
<feature type="region of interest" description="Disordered" evidence="1">
    <location>
        <begin position="1"/>
        <end position="21"/>
    </location>
</feature>
<dbReference type="PANTHER" id="PTHR34473">
    <property type="entry name" value="UPF0699 TRANSMEMBRANE PROTEIN YDBS"/>
    <property type="match status" value="1"/>
</dbReference>
<feature type="domain" description="YdbS-like PH" evidence="3">
    <location>
        <begin position="98"/>
        <end position="177"/>
    </location>
</feature>
<accession>A0ABT4TT52</accession>
<feature type="transmembrane region" description="Helical" evidence="2">
    <location>
        <begin position="208"/>
        <end position="232"/>
    </location>
</feature>
<keyword evidence="2" id="KW-1133">Transmembrane helix</keyword>
<dbReference type="Pfam" id="PF03703">
    <property type="entry name" value="bPH_2"/>
    <property type="match status" value="2"/>
</dbReference>
<feature type="compositionally biased region" description="Polar residues" evidence="1">
    <location>
        <begin position="1"/>
        <end position="10"/>
    </location>
</feature>
<name>A0ABT4TT52_9ACTN</name>
<comment type="caution">
    <text evidence="4">The sequence shown here is derived from an EMBL/GenBank/DDBJ whole genome shotgun (WGS) entry which is preliminary data.</text>
</comment>
<proteinExistence type="predicted"/>
<protein>
    <submittedName>
        <fullName evidence="4">PH domain-containing protein</fullName>
    </submittedName>
</protein>
<reference evidence="4" key="1">
    <citation type="submission" date="2023-01" db="EMBL/GenBank/DDBJ databases">
        <title>Draft genome sequence of Nocardiopsis sp. LSu2-4 isolated from halophytes.</title>
        <authorList>
            <person name="Duangmal K."/>
            <person name="Chantavorakit T."/>
        </authorList>
    </citation>
    <scope>NUCLEOTIDE SEQUENCE</scope>
    <source>
        <strain evidence="4">LSu2-4</strain>
    </source>
</reference>
<dbReference type="PIRSF" id="PIRSF026631">
    <property type="entry name" value="UCP026631"/>
    <property type="match status" value="1"/>
</dbReference>
<feature type="transmembrane region" description="Helical" evidence="2">
    <location>
        <begin position="44"/>
        <end position="68"/>
    </location>
</feature>
<evidence type="ECO:0000259" key="3">
    <source>
        <dbReference type="Pfam" id="PF03703"/>
    </source>
</evidence>
<feature type="transmembrane region" description="Helical" evidence="2">
    <location>
        <begin position="397"/>
        <end position="418"/>
    </location>
</feature>
<dbReference type="InterPro" id="IPR014529">
    <property type="entry name" value="UCP026631"/>
</dbReference>
<dbReference type="Proteomes" id="UP001165685">
    <property type="component" value="Unassembled WGS sequence"/>
</dbReference>
<feature type="transmembrane region" description="Helical" evidence="2">
    <location>
        <begin position="74"/>
        <end position="96"/>
    </location>
</feature>
<evidence type="ECO:0000313" key="5">
    <source>
        <dbReference type="Proteomes" id="UP001165685"/>
    </source>
</evidence>
<gene>
    <name evidence="4" type="ORF">O4U47_25400</name>
</gene>
<dbReference type="PANTHER" id="PTHR34473:SF2">
    <property type="entry name" value="UPF0699 TRANSMEMBRANE PROTEIN YDBT"/>
    <property type="match status" value="1"/>
</dbReference>
<dbReference type="RefSeq" id="WP_270680491.1">
    <property type="nucleotide sequence ID" value="NZ_JAQFWP010000065.1"/>
</dbReference>
<feature type="domain" description="YdbS-like PH" evidence="3">
    <location>
        <begin position="454"/>
        <end position="529"/>
    </location>
</feature>
<dbReference type="EMBL" id="JAQFWP010000065">
    <property type="protein sequence ID" value="MDA2807872.1"/>
    <property type="molecule type" value="Genomic_DNA"/>
</dbReference>
<dbReference type="InterPro" id="IPR005182">
    <property type="entry name" value="YdbS-like_PH"/>
</dbReference>
<organism evidence="4 5">
    <name type="scientific">Nocardiopsis suaedae</name>
    <dbReference type="NCBI Taxonomy" id="3018444"/>
    <lineage>
        <taxon>Bacteria</taxon>
        <taxon>Bacillati</taxon>
        <taxon>Actinomycetota</taxon>
        <taxon>Actinomycetes</taxon>
        <taxon>Streptosporangiales</taxon>
        <taxon>Nocardiopsidaceae</taxon>
        <taxon>Nocardiopsis</taxon>
    </lineage>
</organism>
<feature type="transmembrane region" description="Helical" evidence="2">
    <location>
        <begin position="252"/>
        <end position="274"/>
    </location>
</feature>
<evidence type="ECO:0000256" key="1">
    <source>
        <dbReference type="SAM" id="MobiDB-lite"/>
    </source>
</evidence>
<sequence>MDGNANTGAPQGNRPRSGGLEGLRGLAAPGAPVQGWTLLSPLTVWADAVVLGLVIPGPAVVTAVILAVAGVPAVWPLLILLGAAVVIAAAVGADVLRYRRTRYRVTDARFEAVSGVIARSHKSLPRERIRSVDVAVPLWARPFGLCRVEVGTGESTGAGGTLALSLIPAAEGERLRRVLLERGAAAESDADGTAELATMAPRWFGYGALAWTPAAIGYGGLAALLGSFTELLLRVALPWFLGYAESAPVTTIVLWAVGAVLSLVVVATVVALVVQISSWWDFRLTRETDGTLRVQRGLLTRTSVSIEERRMRGVELEERLPLRWLGVASVAAVASGLDQAQDGQGGNKGGVVPKRALTPEMPRARARRAAESAVRAEHGIAFDELKRHPRAALRRRAVRALAAAVALAAVAGVASRALGAFTPLEVSAEVPALGAAAIGGAVLVFGVPYAVGCYRGLGHGIDGRFLLLRKGMAARSTVALKRDSVIGWTVRRSPFQRWSGLATLGATVAAGSGIHRAPDVDLGEGTAFADEAVPGLLTPFLEKG</sequence>